<reference evidence="1" key="2">
    <citation type="submission" date="2022-03" db="EMBL/GenBank/DDBJ databases">
        <title>Draft title - Genomic analysis of global carrot germplasm unveils the trajectory of domestication and the origin of high carotenoid orange carrot.</title>
        <authorList>
            <person name="Iorizzo M."/>
            <person name="Ellison S."/>
            <person name="Senalik D."/>
            <person name="Macko-Podgorni A."/>
            <person name="Grzebelus D."/>
            <person name="Bostan H."/>
            <person name="Rolling W."/>
            <person name="Curaba J."/>
            <person name="Simon P."/>
        </authorList>
    </citation>
    <scope>NUCLEOTIDE SEQUENCE</scope>
    <source>
        <tissue evidence="1">Leaf</tissue>
    </source>
</reference>
<gene>
    <name evidence="1" type="ORF">DCAR_0414473</name>
</gene>
<dbReference type="Gramene" id="KZM80754">
    <property type="protein sequence ID" value="KZM80754"/>
    <property type="gene ID" value="DCAR_031679"/>
</dbReference>
<keyword evidence="2" id="KW-1185">Reference proteome</keyword>
<name>A0A175YAW4_DAUCS</name>
<evidence type="ECO:0000313" key="1">
    <source>
        <dbReference type="EMBL" id="WOG95170.1"/>
    </source>
</evidence>
<dbReference type="Proteomes" id="UP000077755">
    <property type="component" value="Chromosome 4"/>
</dbReference>
<dbReference type="PANTHER" id="PTHR47723">
    <property type="entry name" value="OS05G0353850 PROTEIN"/>
    <property type="match status" value="1"/>
</dbReference>
<dbReference type="AlphaFoldDB" id="A0A175YAW4"/>
<organism evidence="1 2">
    <name type="scientific">Daucus carota subsp. sativus</name>
    <name type="common">Carrot</name>
    <dbReference type="NCBI Taxonomy" id="79200"/>
    <lineage>
        <taxon>Eukaryota</taxon>
        <taxon>Viridiplantae</taxon>
        <taxon>Streptophyta</taxon>
        <taxon>Embryophyta</taxon>
        <taxon>Tracheophyta</taxon>
        <taxon>Spermatophyta</taxon>
        <taxon>Magnoliopsida</taxon>
        <taxon>eudicotyledons</taxon>
        <taxon>Gunneridae</taxon>
        <taxon>Pentapetalae</taxon>
        <taxon>asterids</taxon>
        <taxon>campanulids</taxon>
        <taxon>Apiales</taxon>
        <taxon>Apiaceae</taxon>
        <taxon>Apioideae</taxon>
        <taxon>Scandiceae</taxon>
        <taxon>Daucinae</taxon>
        <taxon>Daucus</taxon>
        <taxon>Daucus sect. Daucus</taxon>
    </lineage>
</organism>
<sequence>MINGEIEKLFFVNPKGALREFSRLQYNAFSGEIGSNYDWVVAVDGAVSKSQATKGKAGIGGVIRNKECRLIYVFSGPSIANQVFEVEMDACMYVMSSMDPSWVPPKKNFVKINIRASTIVDALQNGNVNSIGILARNDRGKYLWGIMSPMKNIGFLELQLWAIHKAMITAFRKNIPRVILETDNVHSYDITLEQDEELIEEEGLVEVLRQINNPSRTYNGMRQEDNSKWDCELVTVDSSRNRAALCMAHYGMSNCSSLVEVPEPFAELKEHLDIDMGFGPHAEFLEVQPNFGEGELLPAEVGRRGVVEIIDLTSEGVNVNGRAAGKGKQKV</sequence>
<dbReference type="InterPro" id="IPR053151">
    <property type="entry name" value="RNase_H-like"/>
</dbReference>
<dbReference type="EMBL" id="CP093346">
    <property type="protein sequence ID" value="WOG95170.1"/>
    <property type="molecule type" value="Genomic_DNA"/>
</dbReference>
<evidence type="ECO:0000313" key="2">
    <source>
        <dbReference type="Proteomes" id="UP000077755"/>
    </source>
</evidence>
<reference evidence="1" key="1">
    <citation type="journal article" date="2016" name="Nat. Genet.">
        <title>A high-quality carrot genome assembly provides new insights into carotenoid accumulation and asterid genome evolution.</title>
        <authorList>
            <person name="Iorizzo M."/>
            <person name="Ellison S."/>
            <person name="Senalik D."/>
            <person name="Zeng P."/>
            <person name="Satapoomin P."/>
            <person name="Huang J."/>
            <person name="Bowman M."/>
            <person name="Iovene M."/>
            <person name="Sanseverino W."/>
            <person name="Cavagnaro P."/>
            <person name="Yildiz M."/>
            <person name="Macko-Podgorni A."/>
            <person name="Moranska E."/>
            <person name="Grzebelus E."/>
            <person name="Grzebelus D."/>
            <person name="Ashrafi H."/>
            <person name="Zheng Z."/>
            <person name="Cheng S."/>
            <person name="Spooner D."/>
            <person name="Van Deynze A."/>
            <person name="Simon P."/>
        </authorList>
    </citation>
    <scope>NUCLEOTIDE SEQUENCE</scope>
    <source>
        <tissue evidence="1">Leaf</tissue>
    </source>
</reference>
<proteinExistence type="predicted"/>
<dbReference type="PANTHER" id="PTHR47723:SF19">
    <property type="entry name" value="POLYNUCLEOTIDYL TRANSFERASE, RIBONUCLEASE H-LIKE SUPERFAMILY PROTEIN"/>
    <property type="match status" value="1"/>
</dbReference>
<protein>
    <submittedName>
        <fullName evidence="1">Uncharacterized protein</fullName>
    </submittedName>
</protein>
<accession>A0A175YAW4</accession>